<dbReference type="PANTHER" id="PTHR47534">
    <property type="entry name" value="YALI0E05731P"/>
    <property type="match status" value="1"/>
</dbReference>
<keyword evidence="1" id="KW-0560">Oxidoreductase</keyword>
<protein>
    <recommendedName>
        <fullName evidence="4">NAD(P)-binding protein</fullName>
    </recommendedName>
</protein>
<evidence type="ECO:0000313" key="2">
    <source>
        <dbReference type="EMBL" id="KAJ3713002.1"/>
    </source>
</evidence>
<sequence length="344" mass="38548">MPYNTSTSFALAASLFSITLTTYLYKSHRRASRLTSTQISNAKDIPSYASSDSHNVPVAIFLGGTAGIGRGMAEAYAKHTNGNAHIILIGRNATNAKAIIASFPKPTSPGAKHEFVSCDATLMTECQRTIDDLLQRIPKINYLVLSPMFVKSFHREETVEGKEPKLVLIYYARFKFMRELIPLLQTAKDAGEDAKSYIVGGPGLAKTIDYDDLGFLKKGYSFWKLRRQFPAYMDVILQEFAAQNPSLTFIHAYPGPVRSALADNLEWPLFQILFKIVFELSFPFSYSESGEYMLHAMFTTARHPGTWSVDMYGEILPKGKVVVASEQERRMLWDHSLQETAISE</sequence>
<dbReference type="Pfam" id="PF00106">
    <property type="entry name" value="adh_short"/>
    <property type="match status" value="1"/>
</dbReference>
<reference evidence="2" key="1">
    <citation type="submission" date="2022-08" db="EMBL/GenBank/DDBJ databases">
        <authorList>
            <consortium name="DOE Joint Genome Institute"/>
            <person name="Min B."/>
            <person name="Sierra-Patev S."/>
            <person name="Naranjo-Ortiz M."/>
            <person name="Looney B."/>
            <person name="Konkel Z."/>
            <person name="Slot J.C."/>
            <person name="Sakamoto Y."/>
            <person name="Steenwyk J.L."/>
            <person name="Rokas A."/>
            <person name="Carro J."/>
            <person name="Camarero S."/>
            <person name="Ferreira P."/>
            <person name="Molpeceres G."/>
            <person name="Ruiz-duenas F.J."/>
            <person name="Serrano A."/>
            <person name="Henrissat B."/>
            <person name="Drula E."/>
            <person name="Hughes K.W."/>
            <person name="Mata J.L."/>
            <person name="Ishikawa N.K."/>
            <person name="Vargas-Isla R."/>
            <person name="Ushijima S."/>
            <person name="Smith C.A."/>
            <person name="Ahrendt S."/>
            <person name="Andreopoulos W."/>
            <person name="He G."/>
            <person name="LaButti K."/>
            <person name="Lipzen A."/>
            <person name="Ng V."/>
            <person name="Riley R."/>
            <person name="Sandor L."/>
            <person name="Barry K."/>
            <person name="Martinez A.T."/>
            <person name="Xiao Y."/>
            <person name="Gibbons J.G."/>
            <person name="Terashima K."/>
            <person name="Hibbett D.S."/>
            <person name="Grigoriev I.V."/>
        </authorList>
    </citation>
    <scope>NUCLEOTIDE SEQUENCE</scope>
    <source>
        <strain evidence="2">ET3784</strain>
    </source>
</reference>
<dbReference type="SUPFAM" id="SSF51735">
    <property type="entry name" value="NAD(P)-binding Rossmann-fold domains"/>
    <property type="match status" value="1"/>
</dbReference>
<organism evidence="2 3">
    <name type="scientific">Lentinula guzmanii</name>
    <dbReference type="NCBI Taxonomy" id="2804957"/>
    <lineage>
        <taxon>Eukaryota</taxon>
        <taxon>Fungi</taxon>
        <taxon>Dikarya</taxon>
        <taxon>Basidiomycota</taxon>
        <taxon>Agaricomycotina</taxon>
        <taxon>Agaricomycetes</taxon>
        <taxon>Agaricomycetidae</taxon>
        <taxon>Agaricales</taxon>
        <taxon>Marasmiineae</taxon>
        <taxon>Omphalotaceae</taxon>
        <taxon>Lentinula</taxon>
    </lineage>
</organism>
<reference evidence="2" key="2">
    <citation type="journal article" date="2023" name="Proc. Natl. Acad. Sci. U.S.A.">
        <title>A global phylogenomic analysis of the shiitake genus Lentinula.</title>
        <authorList>
            <person name="Sierra-Patev S."/>
            <person name="Min B."/>
            <person name="Naranjo-Ortiz M."/>
            <person name="Looney B."/>
            <person name="Konkel Z."/>
            <person name="Slot J.C."/>
            <person name="Sakamoto Y."/>
            <person name="Steenwyk J.L."/>
            <person name="Rokas A."/>
            <person name="Carro J."/>
            <person name="Camarero S."/>
            <person name="Ferreira P."/>
            <person name="Molpeceres G."/>
            <person name="Ruiz-Duenas F.J."/>
            <person name="Serrano A."/>
            <person name="Henrissat B."/>
            <person name="Drula E."/>
            <person name="Hughes K.W."/>
            <person name="Mata J.L."/>
            <person name="Ishikawa N.K."/>
            <person name="Vargas-Isla R."/>
            <person name="Ushijima S."/>
            <person name="Smith C.A."/>
            <person name="Donoghue J."/>
            <person name="Ahrendt S."/>
            <person name="Andreopoulos W."/>
            <person name="He G."/>
            <person name="LaButti K."/>
            <person name="Lipzen A."/>
            <person name="Ng V."/>
            <person name="Riley R."/>
            <person name="Sandor L."/>
            <person name="Barry K."/>
            <person name="Martinez A.T."/>
            <person name="Xiao Y."/>
            <person name="Gibbons J.G."/>
            <person name="Terashima K."/>
            <person name="Grigoriev I.V."/>
            <person name="Hibbett D."/>
        </authorList>
    </citation>
    <scope>NUCLEOTIDE SEQUENCE</scope>
    <source>
        <strain evidence="2">ET3784</strain>
    </source>
</reference>
<dbReference type="Proteomes" id="UP001176059">
    <property type="component" value="Unassembled WGS sequence"/>
</dbReference>
<dbReference type="Gene3D" id="3.40.50.720">
    <property type="entry name" value="NAD(P)-binding Rossmann-like Domain"/>
    <property type="match status" value="1"/>
</dbReference>
<dbReference type="InterPro" id="IPR052228">
    <property type="entry name" value="Sec_Metab_Biosynth_Oxidored"/>
</dbReference>
<dbReference type="InterPro" id="IPR036291">
    <property type="entry name" value="NAD(P)-bd_dom_sf"/>
</dbReference>
<proteinExistence type="predicted"/>
<dbReference type="GO" id="GO:0016491">
    <property type="term" value="F:oxidoreductase activity"/>
    <property type="evidence" value="ECO:0007669"/>
    <property type="project" value="UniProtKB-KW"/>
</dbReference>
<gene>
    <name evidence="2" type="ORF">DFJ43DRAFT_50309</name>
</gene>
<evidence type="ECO:0000256" key="1">
    <source>
        <dbReference type="ARBA" id="ARBA00023002"/>
    </source>
</evidence>
<dbReference type="AlphaFoldDB" id="A0AA38MU94"/>
<dbReference type="EMBL" id="JANVFO010000103">
    <property type="protein sequence ID" value="KAJ3713002.1"/>
    <property type="molecule type" value="Genomic_DNA"/>
</dbReference>
<evidence type="ECO:0000313" key="3">
    <source>
        <dbReference type="Proteomes" id="UP001176059"/>
    </source>
</evidence>
<evidence type="ECO:0008006" key="4">
    <source>
        <dbReference type="Google" id="ProtNLM"/>
    </source>
</evidence>
<accession>A0AA38MU94</accession>
<comment type="caution">
    <text evidence="2">The sequence shown here is derived from an EMBL/GenBank/DDBJ whole genome shotgun (WGS) entry which is preliminary data.</text>
</comment>
<dbReference type="PANTHER" id="PTHR47534:SF3">
    <property type="entry name" value="ALCOHOL DEHYDROGENASE-LIKE C-TERMINAL DOMAIN-CONTAINING PROTEIN"/>
    <property type="match status" value="1"/>
</dbReference>
<dbReference type="InterPro" id="IPR002347">
    <property type="entry name" value="SDR_fam"/>
</dbReference>
<name>A0AA38MU94_9AGAR</name>
<keyword evidence="3" id="KW-1185">Reference proteome</keyword>